<dbReference type="PROSITE" id="PS51257">
    <property type="entry name" value="PROKAR_LIPOPROTEIN"/>
    <property type="match status" value="1"/>
</dbReference>
<keyword evidence="4 6" id="KW-0998">Cell outer membrane</keyword>
<keyword evidence="3 6" id="KW-0564">Palmitate</keyword>
<evidence type="ECO:0000256" key="4">
    <source>
        <dbReference type="ARBA" id="ARBA00023237"/>
    </source>
</evidence>
<keyword evidence="2 6" id="KW-0472">Membrane</keyword>
<dbReference type="CDD" id="cd15830">
    <property type="entry name" value="BamD"/>
    <property type="match status" value="1"/>
</dbReference>
<protein>
    <recommendedName>
        <fullName evidence="6">Outer membrane protein assembly factor BamD</fullName>
    </recommendedName>
</protein>
<organism evidence="10 11">
    <name type="scientific">Parvularcula dongshanensis</name>
    <dbReference type="NCBI Taxonomy" id="1173995"/>
    <lineage>
        <taxon>Bacteria</taxon>
        <taxon>Pseudomonadati</taxon>
        <taxon>Pseudomonadota</taxon>
        <taxon>Alphaproteobacteria</taxon>
        <taxon>Parvularculales</taxon>
        <taxon>Parvularculaceae</taxon>
        <taxon>Parvularcula</taxon>
    </lineage>
</organism>
<dbReference type="Proteomes" id="UP000563524">
    <property type="component" value="Unassembled WGS sequence"/>
</dbReference>
<dbReference type="SUPFAM" id="SSF48452">
    <property type="entry name" value="TPR-like"/>
    <property type="match status" value="1"/>
</dbReference>
<sequence length="290" mass="33170">MLKAAPLLALVLTTTLASCASRGDEERFAYVEEPVEKLYGEGAEQLERKRYEEAIAYFAEVERQHPYSAWARRAMLMTAYAQYRTNDYEDSIASIERFLAIHPGNKDAAYAYYLKAMNFYERIRDVGRDQDITRNALTALEDVIRRYPESEYARDARLKIDLTRDHLAGKEMDVGRWYLREGQLVAALGRFNTVIEQYQTTSQVPEALHRSVEAYLQLGIVPEAKRYAALLGHNFPDSAWYRDTYRLFESRDLQLVAESPKARPELPSATPAAKDEETPEVSAALAPPTR</sequence>
<gene>
    <name evidence="6" type="primary">bamD</name>
    <name evidence="10" type="ORF">GGQ59_000942</name>
</gene>
<keyword evidence="11" id="KW-1185">Reference proteome</keyword>
<dbReference type="GO" id="GO:1990063">
    <property type="term" value="C:Bam protein complex"/>
    <property type="evidence" value="ECO:0007669"/>
    <property type="project" value="TreeGrafter"/>
</dbReference>
<dbReference type="AlphaFoldDB" id="A0A840I2C2"/>
<evidence type="ECO:0000256" key="2">
    <source>
        <dbReference type="ARBA" id="ARBA00023136"/>
    </source>
</evidence>
<feature type="signal peptide" evidence="8">
    <location>
        <begin position="1"/>
        <end position="20"/>
    </location>
</feature>
<evidence type="ECO:0000256" key="3">
    <source>
        <dbReference type="ARBA" id="ARBA00023139"/>
    </source>
</evidence>
<feature type="region of interest" description="Disordered" evidence="7">
    <location>
        <begin position="259"/>
        <end position="290"/>
    </location>
</feature>
<comment type="similarity">
    <text evidence="6">Belongs to the BamD family.</text>
</comment>
<dbReference type="InterPro" id="IPR011990">
    <property type="entry name" value="TPR-like_helical_dom_sf"/>
</dbReference>
<evidence type="ECO:0000256" key="6">
    <source>
        <dbReference type="HAMAP-Rule" id="MF_00922"/>
    </source>
</evidence>
<dbReference type="GO" id="GO:0051205">
    <property type="term" value="P:protein insertion into membrane"/>
    <property type="evidence" value="ECO:0007669"/>
    <property type="project" value="UniProtKB-UniRule"/>
</dbReference>
<evidence type="ECO:0000256" key="1">
    <source>
        <dbReference type="ARBA" id="ARBA00022729"/>
    </source>
</evidence>
<dbReference type="Gene3D" id="1.25.40.10">
    <property type="entry name" value="Tetratricopeptide repeat domain"/>
    <property type="match status" value="1"/>
</dbReference>
<evidence type="ECO:0000313" key="10">
    <source>
        <dbReference type="EMBL" id="MBB4658442.1"/>
    </source>
</evidence>
<accession>A0A840I2C2</accession>
<keyword evidence="5 6" id="KW-0449">Lipoprotein</keyword>
<dbReference type="NCBIfam" id="TIGR03302">
    <property type="entry name" value="OM_YfiO"/>
    <property type="match status" value="1"/>
</dbReference>
<evidence type="ECO:0000259" key="9">
    <source>
        <dbReference type="Pfam" id="PF13525"/>
    </source>
</evidence>
<dbReference type="PANTHER" id="PTHR37423:SF1">
    <property type="entry name" value="OUTER MEMBRANE PROTEIN ASSEMBLY FACTOR BAMD"/>
    <property type="match status" value="1"/>
</dbReference>
<feature type="chain" id="PRO_5033176023" description="Outer membrane protein assembly factor BamD" evidence="8">
    <location>
        <begin position="21"/>
        <end position="290"/>
    </location>
</feature>
<reference evidence="10 11" key="1">
    <citation type="submission" date="2020-08" db="EMBL/GenBank/DDBJ databases">
        <title>Genomic Encyclopedia of Type Strains, Phase IV (KMG-IV): sequencing the most valuable type-strain genomes for metagenomic binning, comparative biology and taxonomic classification.</title>
        <authorList>
            <person name="Goeker M."/>
        </authorList>
    </citation>
    <scope>NUCLEOTIDE SEQUENCE [LARGE SCALE GENOMIC DNA]</scope>
    <source>
        <strain evidence="10 11">DSM 102850</strain>
    </source>
</reference>
<name>A0A840I2C2_9PROT</name>
<feature type="domain" description="Outer membrane lipoprotein BamD-like" evidence="9">
    <location>
        <begin position="33"/>
        <end position="226"/>
    </location>
</feature>
<dbReference type="EMBL" id="JACHOB010000001">
    <property type="protein sequence ID" value="MBB4658442.1"/>
    <property type="molecule type" value="Genomic_DNA"/>
</dbReference>
<comment type="function">
    <text evidence="6">Part of the outer membrane protein assembly complex, which is involved in assembly and insertion of beta-barrel proteins into the outer membrane.</text>
</comment>
<dbReference type="InterPro" id="IPR039565">
    <property type="entry name" value="BamD-like"/>
</dbReference>
<comment type="subunit">
    <text evidence="6">Part of the Bam complex.</text>
</comment>
<dbReference type="PANTHER" id="PTHR37423">
    <property type="entry name" value="SOLUBLE LYTIC MUREIN TRANSGLYCOSYLASE-RELATED"/>
    <property type="match status" value="1"/>
</dbReference>
<evidence type="ECO:0000256" key="5">
    <source>
        <dbReference type="ARBA" id="ARBA00023288"/>
    </source>
</evidence>
<evidence type="ECO:0000256" key="7">
    <source>
        <dbReference type="SAM" id="MobiDB-lite"/>
    </source>
</evidence>
<dbReference type="Pfam" id="PF13525">
    <property type="entry name" value="YfiO"/>
    <property type="match status" value="1"/>
</dbReference>
<evidence type="ECO:0000256" key="8">
    <source>
        <dbReference type="SAM" id="SignalP"/>
    </source>
</evidence>
<evidence type="ECO:0000313" key="11">
    <source>
        <dbReference type="Proteomes" id="UP000563524"/>
    </source>
</evidence>
<keyword evidence="1 6" id="KW-0732">Signal</keyword>
<dbReference type="HAMAP" id="MF_00922">
    <property type="entry name" value="OM_assembly_BamD"/>
    <property type="match status" value="1"/>
</dbReference>
<dbReference type="InterPro" id="IPR017689">
    <property type="entry name" value="BamD"/>
</dbReference>
<dbReference type="RefSeq" id="WP_183816270.1">
    <property type="nucleotide sequence ID" value="NZ_JACHOB010000001.1"/>
</dbReference>
<dbReference type="GO" id="GO:0043165">
    <property type="term" value="P:Gram-negative-bacterium-type cell outer membrane assembly"/>
    <property type="evidence" value="ECO:0007669"/>
    <property type="project" value="UniProtKB-UniRule"/>
</dbReference>
<proteinExistence type="inferred from homology"/>
<comment type="caution">
    <text evidence="10">The sequence shown here is derived from an EMBL/GenBank/DDBJ whole genome shotgun (WGS) entry which is preliminary data.</text>
</comment>
<comment type="subcellular location">
    <subcellularLocation>
        <location evidence="6">Cell outer membrane</location>
        <topology evidence="6">Lipid-anchor</topology>
    </subcellularLocation>
</comment>